<keyword evidence="3" id="KW-1185">Reference proteome</keyword>
<reference evidence="2 3" key="1">
    <citation type="submission" date="2019-10" db="EMBL/GenBank/DDBJ databases">
        <title>Whole-genome sequence of the extremophile Heliorestis acidaminivorans DSM 24790.</title>
        <authorList>
            <person name="Kyndt J.A."/>
            <person name="Meyer T.E."/>
        </authorList>
    </citation>
    <scope>NUCLEOTIDE SEQUENCE [LARGE SCALE GENOMIC DNA]</scope>
    <source>
        <strain evidence="2 3">DSM 24790</strain>
    </source>
</reference>
<accession>A0A6I0F0C9</accession>
<gene>
    <name evidence="2" type="ORF">F9B85_12110</name>
</gene>
<dbReference type="InterPro" id="IPR037522">
    <property type="entry name" value="HD_GYP_dom"/>
</dbReference>
<dbReference type="PANTHER" id="PTHR43155">
    <property type="entry name" value="CYCLIC DI-GMP PHOSPHODIESTERASE PA4108-RELATED"/>
    <property type="match status" value="1"/>
</dbReference>
<evidence type="ECO:0000313" key="3">
    <source>
        <dbReference type="Proteomes" id="UP000468766"/>
    </source>
</evidence>
<dbReference type="AlphaFoldDB" id="A0A6I0F0C9"/>
<dbReference type="RefSeq" id="WP_151621302.1">
    <property type="nucleotide sequence ID" value="NZ_WBXO01000011.1"/>
</dbReference>
<comment type="caution">
    <text evidence="2">The sequence shown here is derived from an EMBL/GenBank/DDBJ whole genome shotgun (WGS) entry which is preliminary data.</text>
</comment>
<dbReference type="PROSITE" id="PS51832">
    <property type="entry name" value="HD_GYP"/>
    <property type="match status" value="1"/>
</dbReference>
<name>A0A6I0F0C9_9FIRM</name>
<protein>
    <submittedName>
        <fullName evidence="2">HD-GYP domain-containing protein</fullName>
    </submittedName>
</protein>
<dbReference type="Proteomes" id="UP000468766">
    <property type="component" value="Unassembled WGS sequence"/>
</dbReference>
<dbReference type="InterPro" id="IPR003607">
    <property type="entry name" value="HD/PDEase_dom"/>
</dbReference>
<feature type="domain" description="HD-GYP" evidence="1">
    <location>
        <begin position="106"/>
        <end position="299"/>
    </location>
</feature>
<dbReference type="Gene3D" id="1.10.3210.10">
    <property type="entry name" value="Hypothetical protein af1432"/>
    <property type="match status" value="1"/>
</dbReference>
<sequence length="345" mass="38678">MLRISIELVEPGTVLARPVYDGRGGTLLGRGVILTPSYIQRLKEFSIPVVYIEGPLSDLISYENVVSDRTYTKVIKETRQVLKMLTKPQAGLDISSAQRSVESILDDIMRNRGILLDVTALHDFDETILVHSVSVCVLSVIIGMQYNMSRQELYLLGVGALLHDIGMVNFPKDLVNKPAPFTEEEMEIIHQHPIEGFKMLRKTHLLIAHAAFQHQERYDGSGYPRGLKGNDIHLFGRIVAVADVFDALTSSRPHRKAWSVRDAYEYTMSFSGTYFDPEILRKFSESVAVYPNGTIVKLSNGTGALVVKQNKGFPLQPVVFTLQNNRVDQQYDLLALENSDITIIS</sequence>
<dbReference type="PANTHER" id="PTHR43155:SF2">
    <property type="entry name" value="CYCLIC DI-GMP PHOSPHODIESTERASE PA4108"/>
    <property type="match status" value="1"/>
</dbReference>
<organism evidence="2 3">
    <name type="scientific">Heliorestis acidaminivorans</name>
    <dbReference type="NCBI Taxonomy" id="553427"/>
    <lineage>
        <taxon>Bacteria</taxon>
        <taxon>Bacillati</taxon>
        <taxon>Bacillota</taxon>
        <taxon>Clostridia</taxon>
        <taxon>Eubacteriales</taxon>
        <taxon>Heliobacteriaceae</taxon>
        <taxon>Heliorestis</taxon>
    </lineage>
</organism>
<dbReference type="Pfam" id="PF13487">
    <property type="entry name" value="HD_5"/>
    <property type="match status" value="1"/>
</dbReference>
<dbReference type="SMART" id="SM00471">
    <property type="entry name" value="HDc"/>
    <property type="match status" value="1"/>
</dbReference>
<evidence type="ECO:0000259" key="1">
    <source>
        <dbReference type="PROSITE" id="PS51832"/>
    </source>
</evidence>
<proteinExistence type="predicted"/>
<dbReference type="EMBL" id="WBXO01000011">
    <property type="protein sequence ID" value="KAB2951543.1"/>
    <property type="molecule type" value="Genomic_DNA"/>
</dbReference>
<evidence type="ECO:0000313" key="2">
    <source>
        <dbReference type="EMBL" id="KAB2951543.1"/>
    </source>
</evidence>
<dbReference type="CDD" id="cd00077">
    <property type="entry name" value="HDc"/>
    <property type="match status" value="1"/>
</dbReference>
<dbReference type="OrthoDB" id="9804747at2"/>
<dbReference type="SUPFAM" id="SSF109604">
    <property type="entry name" value="HD-domain/PDEase-like"/>
    <property type="match status" value="1"/>
</dbReference>